<dbReference type="AlphaFoldDB" id="A0A9Q0LD79"/>
<dbReference type="PANTHER" id="PTHR12895">
    <property type="entry name" value="DYMECLIN"/>
    <property type="match status" value="1"/>
</dbReference>
<accession>A0A9Q0LD79</accession>
<keyword evidence="3" id="KW-0519">Myristate</keyword>
<keyword evidence="7" id="KW-1185">Reference proteome</keyword>
<dbReference type="GO" id="GO:0005794">
    <property type="term" value="C:Golgi apparatus"/>
    <property type="evidence" value="ECO:0007669"/>
    <property type="project" value="TreeGrafter"/>
</dbReference>
<sequence>MSKLIELFQDSTSLAKLTGKTTINENDNQFWKQLFEELTGPLSKLDIREIDYVIRTKFTNFPQNNESTHNFQKLLIKGIEKLQTIHKDFANEKKNDEKLTLNIVNLLFLMRVFSQYIIETNLAPFSDPEINDLDLTNDLDPRSMSKKQRRQWEKNQKKKNKKNPKLSKLSKESIINENIEKDENNMLSEQTEITELYNPTKLREHFSYPSMDLPKLLMETLTNYIIDQNDATEFSKYVILVEVIALMISLLSTSVFDVNIFENKNEVVTSELSDHFSDVVWIEVEEPSEENDSFDFSHFVYYMDNEKIRTLVTVLLGHISIQLQTPNPDESQWDNSRRGSFIFSPVFAIKKFFKHSNSDPTPLSTHALSLLLALLQTRTQDEFGFENDLLYSKDNLESNQFVSVISKLKNLNLDDDTEESIAHQIPFKMLLCNTLCSESVNEQSLLLAYHLLSKNKDFLKFTLESQDLSKTLLYFLEEIYQYTHGLEEYQQEKGSIIHLFLVILLILSENDDFGTFVFSQFVAVVNWYKETQLKNISIGSLCVLLLLELTQLHFPRLTSTELINSSLAIVHNLSSSFANLPVSTSEKLVEIVWFVSNKVKELSNYQGDDEETEIKQEFKSKKEEKKRRNELKKLEKKKKKQEKEKLKRLRNSSKKGIEPENLAEDFDITEIYFSDWTDIEELSTPPSVEPRPKRLVRPQKDNIFIKHNLQFPPELKFYTDVLLNLCEIINTAFTLKITQNIHLLVAILLNRKMLFSFEHHPRLWVYISNLHKLARFLNFEPPESAEILNHGIEEMKEIIKKKIPRFVFEEKGFQVLPHTKFKFFETNTKESFFFIETWNSIQKYSSLYLNPNKILILRI</sequence>
<dbReference type="Pfam" id="PF09742">
    <property type="entry name" value="Dymeclin"/>
    <property type="match status" value="1"/>
</dbReference>
<evidence type="ECO:0000313" key="6">
    <source>
        <dbReference type="EMBL" id="KAJ5069735.1"/>
    </source>
</evidence>
<reference evidence="6" key="1">
    <citation type="submission" date="2022-10" db="EMBL/GenBank/DDBJ databases">
        <title>Novel sulphate-reducing endosymbionts in the free-living metamonad Anaeramoeba.</title>
        <authorList>
            <person name="Jerlstrom-Hultqvist J."/>
            <person name="Cepicka I."/>
            <person name="Gallot-Lavallee L."/>
            <person name="Salas-Leiva D."/>
            <person name="Curtis B.A."/>
            <person name="Zahonova K."/>
            <person name="Pipaliya S."/>
            <person name="Dacks J."/>
            <person name="Roger A.J."/>
        </authorList>
    </citation>
    <scope>NUCLEOTIDE SEQUENCE</scope>
    <source>
        <strain evidence="6">BMAN</strain>
    </source>
</reference>
<keyword evidence="4" id="KW-0449">Lipoprotein</keyword>
<comment type="caution">
    <text evidence="6">The sequence shown here is derived from an EMBL/GenBank/DDBJ whole genome shotgun (WGS) entry which is preliminary data.</text>
</comment>
<organism evidence="6 7">
    <name type="scientific">Anaeramoeba ignava</name>
    <name type="common">Anaerobic marine amoeba</name>
    <dbReference type="NCBI Taxonomy" id="1746090"/>
    <lineage>
        <taxon>Eukaryota</taxon>
        <taxon>Metamonada</taxon>
        <taxon>Anaeramoebidae</taxon>
        <taxon>Anaeramoeba</taxon>
    </lineage>
</organism>
<protein>
    <recommendedName>
        <fullName evidence="2">Dymeclin</fullName>
    </recommendedName>
</protein>
<dbReference type="GO" id="GO:0007030">
    <property type="term" value="P:Golgi organization"/>
    <property type="evidence" value="ECO:0007669"/>
    <property type="project" value="TreeGrafter"/>
</dbReference>
<feature type="compositionally biased region" description="Basic residues" evidence="5">
    <location>
        <begin position="634"/>
        <end position="653"/>
    </location>
</feature>
<evidence type="ECO:0000256" key="2">
    <source>
        <dbReference type="ARBA" id="ARBA00015736"/>
    </source>
</evidence>
<name>A0A9Q0LD79_ANAIG</name>
<comment type="similarity">
    <text evidence="1">Belongs to the dymeclin family.</text>
</comment>
<dbReference type="PANTHER" id="PTHR12895:SF9">
    <property type="entry name" value="DYMECLIN"/>
    <property type="match status" value="1"/>
</dbReference>
<feature type="region of interest" description="Disordered" evidence="5">
    <location>
        <begin position="136"/>
        <end position="167"/>
    </location>
</feature>
<dbReference type="OrthoDB" id="10253409at2759"/>
<dbReference type="InterPro" id="IPR019142">
    <property type="entry name" value="Dymeclin"/>
</dbReference>
<feature type="region of interest" description="Disordered" evidence="5">
    <location>
        <begin position="625"/>
        <end position="653"/>
    </location>
</feature>
<evidence type="ECO:0000256" key="4">
    <source>
        <dbReference type="ARBA" id="ARBA00023288"/>
    </source>
</evidence>
<evidence type="ECO:0000256" key="5">
    <source>
        <dbReference type="SAM" id="MobiDB-lite"/>
    </source>
</evidence>
<evidence type="ECO:0000256" key="1">
    <source>
        <dbReference type="ARBA" id="ARBA00010603"/>
    </source>
</evidence>
<dbReference type="Proteomes" id="UP001149090">
    <property type="component" value="Unassembled WGS sequence"/>
</dbReference>
<dbReference type="EMBL" id="JAPDFW010000103">
    <property type="protein sequence ID" value="KAJ5069735.1"/>
    <property type="molecule type" value="Genomic_DNA"/>
</dbReference>
<evidence type="ECO:0000256" key="3">
    <source>
        <dbReference type="ARBA" id="ARBA00022707"/>
    </source>
</evidence>
<evidence type="ECO:0000313" key="7">
    <source>
        <dbReference type="Proteomes" id="UP001149090"/>
    </source>
</evidence>
<feature type="compositionally biased region" description="Basic residues" evidence="5">
    <location>
        <begin position="156"/>
        <end position="165"/>
    </location>
</feature>
<gene>
    <name evidence="6" type="ORF">M0811_02312</name>
</gene>
<proteinExistence type="inferred from homology"/>